<evidence type="ECO:0000256" key="3">
    <source>
        <dbReference type="ARBA" id="ARBA00006678"/>
    </source>
</evidence>
<dbReference type="SUPFAM" id="SSF55666">
    <property type="entry name" value="Ribonuclease PH domain 2-like"/>
    <property type="match status" value="1"/>
</dbReference>
<dbReference type="InterPro" id="IPR050590">
    <property type="entry name" value="Exosome_comp_Rrp42_subfam"/>
</dbReference>
<evidence type="ECO:0000256" key="5">
    <source>
        <dbReference type="ARBA" id="ARBA00022835"/>
    </source>
</evidence>
<dbReference type="InterPro" id="IPR027408">
    <property type="entry name" value="PNPase/RNase_PH_dom_sf"/>
</dbReference>
<dbReference type="Pfam" id="PF03725">
    <property type="entry name" value="RNase_PH_C"/>
    <property type="match status" value="1"/>
</dbReference>
<comment type="similarity">
    <text evidence="3">Belongs to the RNase PH family.</text>
</comment>
<keyword evidence="4" id="KW-0963">Cytoplasm</keyword>
<dbReference type="SUPFAM" id="SSF54211">
    <property type="entry name" value="Ribosomal protein S5 domain 2-like"/>
    <property type="match status" value="1"/>
</dbReference>
<dbReference type="PANTHER" id="PTHR11097:SF8">
    <property type="entry name" value="EXOSOME COMPLEX COMPONENT RRP42"/>
    <property type="match status" value="1"/>
</dbReference>
<keyword evidence="10" id="KW-1185">Reference proteome</keyword>
<evidence type="ECO:0000313" key="9">
    <source>
        <dbReference type="EMBL" id="CAD7242907.1"/>
    </source>
</evidence>
<dbReference type="GO" id="GO:0071038">
    <property type="term" value="P:TRAMP-dependent tRNA surveillance pathway"/>
    <property type="evidence" value="ECO:0007669"/>
    <property type="project" value="TreeGrafter"/>
</dbReference>
<evidence type="ECO:0000259" key="8">
    <source>
        <dbReference type="Pfam" id="PF03725"/>
    </source>
</evidence>
<dbReference type="GO" id="GO:0035925">
    <property type="term" value="F:mRNA 3'-UTR AU-rich region binding"/>
    <property type="evidence" value="ECO:0007669"/>
    <property type="project" value="TreeGrafter"/>
</dbReference>
<evidence type="ECO:0000256" key="4">
    <source>
        <dbReference type="ARBA" id="ARBA00022490"/>
    </source>
</evidence>
<dbReference type="InterPro" id="IPR020568">
    <property type="entry name" value="Ribosomal_Su5_D2-typ_SF"/>
</dbReference>
<comment type="subcellular location">
    <subcellularLocation>
        <location evidence="1">Cytoplasm</location>
    </subcellularLocation>
    <subcellularLocation>
        <location evidence="2">Nucleus</location>
        <location evidence="2">Nucleolus</location>
    </subcellularLocation>
</comment>
<dbReference type="Pfam" id="PF01138">
    <property type="entry name" value="RNase_PH"/>
    <property type="match status" value="1"/>
</dbReference>
<proteinExistence type="inferred from homology"/>
<gene>
    <name evidence="9" type="ORF">DSTB1V02_LOCUS2848</name>
</gene>
<evidence type="ECO:0000256" key="6">
    <source>
        <dbReference type="ARBA" id="ARBA00042523"/>
    </source>
</evidence>
<dbReference type="GO" id="GO:0016075">
    <property type="term" value="P:rRNA catabolic process"/>
    <property type="evidence" value="ECO:0007669"/>
    <property type="project" value="TreeGrafter"/>
</dbReference>
<dbReference type="InterPro" id="IPR001247">
    <property type="entry name" value="ExoRNase_PH_dom1"/>
</dbReference>
<evidence type="ECO:0000259" key="7">
    <source>
        <dbReference type="Pfam" id="PF01138"/>
    </source>
</evidence>
<dbReference type="GO" id="GO:0000176">
    <property type="term" value="C:nuclear exosome (RNase complex)"/>
    <property type="evidence" value="ECO:0007669"/>
    <property type="project" value="TreeGrafter"/>
</dbReference>
<feature type="domain" description="Exoribonuclease phosphorolytic" evidence="8">
    <location>
        <begin position="194"/>
        <end position="256"/>
    </location>
</feature>
<keyword evidence="5" id="KW-0271">Exosome</keyword>
<dbReference type="GO" id="GO:0000177">
    <property type="term" value="C:cytoplasmic exosome (RNase complex)"/>
    <property type="evidence" value="ECO:0007669"/>
    <property type="project" value="TreeGrafter"/>
</dbReference>
<accession>A0A7R8X395</accession>
<dbReference type="GO" id="GO:0071035">
    <property type="term" value="P:nuclear polyadenylation-dependent rRNA catabolic process"/>
    <property type="evidence" value="ECO:0007669"/>
    <property type="project" value="TreeGrafter"/>
</dbReference>
<dbReference type="OrthoDB" id="272245at2759"/>
<dbReference type="GO" id="GO:0071028">
    <property type="term" value="P:nuclear mRNA surveillance"/>
    <property type="evidence" value="ECO:0007669"/>
    <property type="project" value="TreeGrafter"/>
</dbReference>
<dbReference type="GO" id="GO:0034476">
    <property type="term" value="P:U5 snRNA 3'-end processing"/>
    <property type="evidence" value="ECO:0007669"/>
    <property type="project" value="TreeGrafter"/>
</dbReference>
<sequence length="283" mass="30853">MTLSEGEKKYILDSVNDDCRIDGRQRNNYRLMQVETDVIDHANGSARLRIGETEVLVCVKAELETPKPETPDRGAIQFFIDCSANASPQFAGRGGNELASDIQSCLDRAFSSPSVLDYTALCVERGHFSWTLFVDILILQCGGNLYDAVSLGVKAALYNTVIAKVAVKFLADNKPEVEVSSDPSKGFKLDVTNVPCFMTFLRIGNHCVLDPSLEEESCGQGSLVVGITVQGIVTHVRKVGPGSFHPTSMEDALNTANAIGPLIHMQLLSKLKEETADKRGFLR</sequence>
<feature type="domain" description="Exoribonuclease phosphorolytic" evidence="7">
    <location>
        <begin position="29"/>
        <end position="162"/>
    </location>
</feature>
<dbReference type="EMBL" id="LR899850">
    <property type="protein sequence ID" value="CAD7242907.1"/>
    <property type="molecule type" value="Genomic_DNA"/>
</dbReference>
<dbReference type="Proteomes" id="UP000677054">
    <property type="component" value="Unassembled WGS sequence"/>
</dbReference>
<dbReference type="AlphaFoldDB" id="A0A7R8X395"/>
<dbReference type="GO" id="GO:0000467">
    <property type="term" value="P:exonucleolytic trimming to generate mature 3'-end of 5.8S rRNA from tricistronic rRNA transcript (SSU-rRNA, 5.8S rRNA, LSU-rRNA)"/>
    <property type="evidence" value="ECO:0007669"/>
    <property type="project" value="TreeGrafter"/>
</dbReference>
<dbReference type="PANTHER" id="PTHR11097">
    <property type="entry name" value="EXOSOME COMPLEX EXONUCLEASE RIBOSOMAL RNA PROCESSING PROTEIN"/>
    <property type="match status" value="1"/>
</dbReference>
<dbReference type="Gene3D" id="3.30.230.70">
    <property type="entry name" value="GHMP Kinase, N-terminal domain"/>
    <property type="match status" value="1"/>
</dbReference>
<evidence type="ECO:0000313" key="10">
    <source>
        <dbReference type="Proteomes" id="UP000677054"/>
    </source>
</evidence>
<dbReference type="CDD" id="cd11367">
    <property type="entry name" value="RNase_PH_RRP42"/>
    <property type="match status" value="1"/>
</dbReference>
<dbReference type="EMBL" id="CAJPEV010000333">
    <property type="protein sequence ID" value="CAG0884128.1"/>
    <property type="molecule type" value="Genomic_DNA"/>
</dbReference>
<protein>
    <recommendedName>
        <fullName evidence="6">Ribosomal RNA-processing protein 42</fullName>
    </recommendedName>
</protein>
<dbReference type="GO" id="GO:0034475">
    <property type="term" value="P:U4 snRNA 3'-end processing"/>
    <property type="evidence" value="ECO:0007669"/>
    <property type="project" value="TreeGrafter"/>
</dbReference>
<dbReference type="GO" id="GO:0005730">
    <property type="term" value="C:nucleolus"/>
    <property type="evidence" value="ECO:0007669"/>
    <property type="project" value="UniProtKB-SubCell"/>
</dbReference>
<organism evidence="9">
    <name type="scientific">Darwinula stevensoni</name>
    <dbReference type="NCBI Taxonomy" id="69355"/>
    <lineage>
        <taxon>Eukaryota</taxon>
        <taxon>Metazoa</taxon>
        <taxon>Ecdysozoa</taxon>
        <taxon>Arthropoda</taxon>
        <taxon>Crustacea</taxon>
        <taxon>Oligostraca</taxon>
        <taxon>Ostracoda</taxon>
        <taxon>Podocopa</taxon>
        <taxon>Podocopida</taxon>
        <taxon>Darwinulocopina</taxon>
        <taxon>Darwinuloidea</taxon>
        <taxon>Darwinulidae</taxon>
        <taxon>Darwinula</taxon>
    </lineage>
</organism>
<dbReference type="InterPro" id="IPR015847">
    <property type="entry name" value="ExoRNase_PH_dom2"/>
</dbReference>
<name>A0A7R8X395_9CRUS</name>
<dbReference type="InterPro" id="IPR036345">
    <property type="entry name" value="ExoRNase_PH_dom2_sf"/>
</dbReference>
<reference evidence="9" key="1">
    <citation type="submission" date="2020-11" db="EMBL/GenBank/DDBJ databases">
        <authorList>
            <person name="Tran Van P."/>
        </authorList>
    </citation>
    <scope>NUCLEOTIDE SEQUENCE</scope>
</reference>
<evidence type="ECO:0000256" key="1">
    <source>
        <dbReference type="ARBA" id="ARBA00004496"/>
    </source>
</evidence>
<dbReference type="GO" id="GO:0034473">
    <property type="term" value="P:U1 snRNA 3'-end processing"/>
    <property type="evidence" value="ECO:0007669"/>
    <property type="project" value="TreeGrafter"/>
</dbReference>
<evidence type="ECO:0000256" key="2">
    <source>
        <dbReference type="ARBA" id="ARBA00004604"/>
    </source>
</evidence>